<dbReference type="OrthoDB" id="3397424at2"/>
<evidence type="ECO:0008006" key="3">
    <source>
        <dbReference type="Google" id="ProtNLM"/>
    </source>
</evidence>
<dbReference type="PANTHER" id="PTHR36039:SF2">
    <property type="entry name" value="RNA LIGASE_CYCLIC NUCLEOTIDE PHOSPHODIESTERASE FAMILY PROTEIN"/>
    <property type="match status" value="1"/>
</dbReference>
<dbReference type="STRING" id="28042.GU90_15610"/>
<evidence type="ECO:0000313" key="2">
    <source>
        <dbReference type="Proteomes" id="UP000031419"/>
    </source>
</evidence>
<dbReference type="PANTHER" id="PTHR36039">
    <property type="match status" value="1"/>
</dbReference>
<dbReference type="Proteomes" id="UP000031419">
    <property type="component" value="Unassembled WGS sequence"/>
</dbReference>
<dbReference type="AlphaFoldDB" id="A0A073AUK3"/>
<dbReference type="RefSeq" id="WP_029722456.1">
    <property type="nucleotide sequence ID" value="NZ_JAJUIW010000016.1"/>
</dbReference>
<dbReference type="SUPFAM" id="SSF55144">
    <property type="entry name" value="LigT-like"/>
    <property type="match status" value="1"/>
</dbReference>
<sequence>MAHEVQLFFDDEAERSIRRLWQRLADAGVPSPAGQVPEQRPHTTLARAGRIPPAARQALRAELSLLSIPDLWLHTLGTFPGDEPSLLLAAVVDTELLAVHSAVHDVLAGKVTNPSAYYFPGAWIPHCPLARGITAEQVKAGFQALYPVEPVRAAVTAAGITDTRTGQAEVLITR</sequence>
<keyword evidence="2" id="KW-1185">Reference proteome</keyword>
<dbReference type="eggNOG" id="COG1514">
    <property type="taxonomic scope" value="Bacteria"/>
</dbReference>
<dbReference type="Pfam" id="PF13563">
    <property type="entry name" value="2_5_RNA_ligase2"/>
    <property type="match status" value="1"/>
</dbReference>
<comment type="caution">
    <text evidence="1">The sequence shown here is derived from an EMBL/GenBank/DDBJ whole genome shotgun (WGS) entry which is preliminary data.</text>
</comment>
<organism evidence="1 2">
    <name type="scientific">Saccharopolyspora rectivirgula</name>
    <dbReference type="NCBI Taxonomy" id="28042"/>
    <lineage>
        <taxon>Bacteria</taxon>
        <taxon>Bacillati</taxon>
        <taxon>Actinomycetota</taxon>
        <taxon>Actinomycetes</taxon>
        <taxon>Pseudonocardiales</taxon>
        <taxon>Pseudonocardiaceae</taxon>
        <taxon>Saccharopolyspora</taxon>
    </lineage>
</organism>
<proteinExistence type="predicted"/>
<gene>
    <name evidence="1" type="ORF">GU90_15610</name>
</gene>
<accession>A0A073AUK3</accession>
<reference evidence="1 2" key="1">
    <citation type="submission" date="2014-06" db="EMBL/GenBank/DDBJ databases">
        <title>Saccharopolyspora rectivirgula DSM-43113 Genome sequencing.</title>
        <authorList>
            <person name="Barrera C."/>
            <person name="Millon L."/>
            <person name="Rognon B."/>
            <person name="Zaugg C."/>
            <person name="Monod M."/>
        </authorList>
    </citation>
    <scope>NUCLEOTIDE SEQUENCE [LARGE SCALE GENOMIC DNA]</scope>
    <source>
        <strain evidence="1 2">DSM 43113</strain>
    </source>
</reference>
<dbReference type="EMBL" id="JNVU01000038">
    <property type="protein sequence ID" value="KEI43473.1"/>
    <property type="molecule type" value="Genomic_DNA"/>
</dbReference>
<protein>
    <recommendedName>
        <fullName evidence="3">2'-5' RNA ligase</fullName>
    </recommendedName>
</protein>
<name>A0A073AUK3_9PSEU</name>
<dbReference type="InterPro" id="IPR009097">
    <property type="entry name" value="Cyclic_Pdiesterase"/>
</dbReference>
<evidence type="ECO:0000313" key="1">
    <source>
        <dbReference type="EMBL" id="KEI43473.1"/>
    </source>
</evidence>
<dbReference type="Gene3D" id="3.90.1140.10">
    <property type="entry name" value="Cyclic phosphodiesterase"/>
    <property type="match status" value="1"/>
</dbReference>